<feature type="domain" description="GST N-terminal" evidence="1">
    <location>
        <begin position="3"/>
        <end position="82"/>
    </location>
</feature>
<keyword evidence="3" id="KW-0808">Transferase</keyword>
<name>A0A2M8R763_9BRAD</name>
<dbReference type="Pfam" id="PF00043">
    <property type="entry name" value="GST_C"/>
    <property type="match status" value="1"/>
</dbReference>
<dbReference type="RefSeq" id="WP_100233515.1">
    <property type="nucleotide sequence ID" value="NZ_PGVG01000015.1"/>
</dbReference>
<evidence type="ECO:0000259" key="1">
    <source>
        <dbReference type="PROSITE" id="PS50404"/>
    </source>
</evidence>
<dbReference type="InterPro" id="IPR040079">
    <property type="entry name" value="Glutathione_S-Trfase"/>
</dbReference>
<feature type="domain" description="GST C-terminal" evidence="2">
    <location>
        <begin position="88"/>
        <end position="202"/>
    </location>
</feature>
<protein>
    <submittedName>
        <fullName evidence="3">Glutathione S-transferase</fullName>
    </submittedName>
</protein>
<dbReference type="PANTHER" id="PTHR44051:SF2">
    <property type="entry name" value="HYPOTHETICAL GLUTATHIONE S-TRANSFERASE LIKE PROTEIN"/>
    <property type="match status" value="1"/>
</dbReference>
<organism evidence="3 4">
    <name type="scientific">Bradyrhizobium forestalis</name>
    <dbReference type="NCBI Taxonomy" id="1419263"/>
    <lineage>
        <taxon>Bacteria</taxon>
        <taxon>Pseudomonadati</taxon>
        <taxon>Pseudomonadota</taxon>
        <taxon>Alphaproteobacteria</taxon>
        <taxon>Hyphomicrobiales</taxon>
        <taxon>Nitrobacteraceae</taxon>
        <taxon>Bradyrhizobium</taxon>
    </lineage>
</organism>
<proteinExistence type="predicted"/>
<dbReference type="Gene3D" id="1.20.1050.10">
    <property type="match status" value="1"/>
</dbReference>
<dbReference type="EMBL" id="PGVG01000015">
    <property type="protein sequence ID" value="PJG53666.1"/>
    <property type="molecule type" value="Genomic_DNA"/>
</dbReference>
<dbReference type="PROSITE" id="PS50405">
    <property type="entry name" value="GST_CTER"/>
    <property type="match status" value="1"/>
</dbReference>
<sequence>MNQQIRLYGGKLSGHSHRVELFLRLLDLPFEFAATPPPDRKTPTFLAMNAFGEIPVIDDNGIIIADSNAILVYLATRYDASRTWLPVEAVELAQVQRWLSVAAGPLAFGPATARLGAVFGRSIDRERSSEIADRLFKVMNEHLAQREFVATDVPTVADVACYSYTRAAPEGGVALQPYPNIVRWLERIEALPRFEPMPPAPR</sequence>
<dbReference type="InterPro" id="IPR036282">
    <property type="entry name" value="Glutathione-S-Trfase_C_sf"/>
</dbReference>
<dbReference type="CDD" id="cd03206">
    <property type="entry name" value="GST_C_7"/>
    <property type="match status" value="1"/>
</dbReference>
<dbReference type="Gene3D" id="3.40.30.10">
    <property type="entry name" value="Glutaredoxin"/>
    <property type="match status" value="1"/>
</dbReference>
<evidence type="ECO:0000259" key="2">
    <source>
        <dbReference type="PROSITE" id="PS50405"/>
    </source>
</evidence>
<dbReference type="PROSITE" id="PS50404">
    <property type="entry name" value="GST_NTER"/>
    <property type="match status" value="1"/>
</dbReference>
<evidence type="ECO:0000313" key="4">
    <source>
        <dbReference type="Proteomes" id="UP000231194"/>
    </source>
</evidence>
<dbReference type="InterPro" id="IPR036249">
    <property type="entry name" value="Thioredoxin-like_sf"/>
</dbReference>
<dbReference type="SFLD" id="SFLDS00019">
    <property type="entry name" value="Glutathione_Transferase_(cytos"/>
    <property type="match status" value="1"/>
</dbReference>
<dbReference type="PANTHER" id="PTHR44051">
    <property type="entry name" value="GLUTATHIONE S-TRANSFERASE-RELATED"/>
    <property type="match status" value="1"/>
</dbReference>
<dbReference type="SFLD" id="SFLDG00358">
    <property type="entry name" value="Main_(cytGST)"/>
    <property type="match status" value="1"/>
</dbReference>
<dbReference type="SUPFAM" id="SSF47616">
    <property type="entry name" value="GST C-terminal domain-like"/>
    <property type="match status" value="1"/>
</dbReference>
<dbReference type="Pfam" id="PF13417">
    <property type="entry name" value="GST_N_3"/>
    <property type="match status" value="1"/>
</dbReference>
<reference evidence="3 4" key="1">
    <citation type="submission" date="2017-11" db="EMBL/GenBank/DDBJ databases">
        <title>Bradyrhizobium forestalis sp. nov., an efficient nitrogen-fixing bacterium isolated from nodules of forest legume species in the Amazon.</title>
        <authorList>
            <person name="Costa E.M."/>
            <person name="Guimaraes A."/>
            <person name="Carvalho T.S."/>
            <person name="Rodrigues T.L."/>
            <person name="Ribeiro P.R.A."/>
            <person name="Lebbe L."/>
            <person name="Willems A."/>
            <person name="Moreira F.M.S."/>
        </authorList>
    </citation>
    <scope>NUCLEOTIDE SEQUENCE [LARGE SCALE GENOMIC DNA]</scope>
    <source>
        <strain evidence="3 4">INPA54B</strain>
    </source>
</reference>
<evidence type="ECO:0000313" key="3">
    <source>
        <dbReference type="EMBL" id="PJG53666.1"/>
    </source>
</evidence>
<dbReference type="SUPFAM" id="SSF52833">
    <property type="entry name" value="Thioredoxin-like"/>
    <property type="match status" value="1"/>
</dbReference>
<dbReference type="GO" id="GO:0016740">
    <property type="term" value="F:transferase activity"/>
    <property type="evidence" value="ECO:0007669"/>
    <property type="project" value="UniProtKB-KW"/>
</dbReference>
<dbReference type="InterPro" id="IPR004046">
    <property type="entry name" value="GST_C"/>
</dbReference>
<dbReference type="InterPro" id="IPR010987">
    <property type="entry name" value="Glutathione-S-Trfase_C-like"/>
</dbReference>
<gene>
    <name evidence="3" type="ORF">CVM73_19680</name>
</gene>
<dbReference type="OrthoDB" id="9810080at2"/>
<comment type="caution">
    <text evidence="3">The sequence shown here is derived from an EMBL/GenBank/DDBJ whole genome shotgun (WGS) entry which is preliminary data.</text>
</comment>
<dbReference type="Proteomes" id="UP000231194">
    <property type="component" value="Unassembled WGS sequence"/>
</dbReference>
<dbReference type="InterPro" id="IPR004045">
    <property type="entry name" value="Glutathione_S-Trfase_N"/>
</dbReference>
<dbReference type="AlphaFoldDB" id="A0A2M8R763"/>
<accession>A0A2M8R763</accession>
<keyword evidence="4" id="KW-1185">Reference proteome</keyword>